<gene>
    <name evidence="1" type="ORF">PXEA_LOCUS27428</name>
</gene>
<keyword evidence="2" id="KW-1185">Reference proteome</keyword>
<proteinExistence type="predicted"/>
<reference evidence="1" key="1">
    <citation type="submission" date="2018-11" db="EMBL/GenBank/DDBJ databases">
        <authorList>
            <consortium name="Pathogen Informatics"/>
        </authorList>
    </citation>
    <scope>NUCLEOTIDE SEQUENCE</scope>
</reference>
<dbReference type="OrthoDB" id="10266825at2759"/>
<dbReference type="AlphaFoldDB" id="A0A448XD40"/>
<name>A0A448XD40_9PLAT</name>
<comment type="caution">
    <text evidence="1">The sequence shown here is derived from an EMBL/GenBank/DDBJ whole genome shotgun (WGS) entry which is preliminary data.</text>
</comment>
<organism evidence="1 2">
    <name type="scientific">Protopolystoma xenopodis</name>
    <dbReference type="NCBI Taxonomy" id="117903"/>
    <lineage>
        <taxon>Eukaryota</taxon>
        <taxon>Metazoa</taxon>
        <taxon>Spiralia</taxon>
        <taxon>Lophotrochozoa</taxon>
        <taxon>Platyhelminthes</taxon>
        <taxon>Monogenea</taxon>
        <taxon>Polyopisthocotylea</taxon>
        <taxon>Polystomatidea</taxon>
        <taxon>Polystomatidae</taxon>
        <taxon>Protopolystoma</taxon>
    </lineage>
</organism>
<dbReference type="Proteomes" id="UP000784294">
    <property type="component" value="Unassembled WGS sequence"/>
</dbReference>
<protein>
    <submittedName>
        <fullName evidence="1">Uncharacterized protein</fullName>
    </submittedName>
</protein>
<evidence type="ECO:0000313" key="2">
    <source>
        <dbReference type="Proteomes" id="UP000784294"/>
    </source>
</evidence>
<accession>A0A448XD40</accession>
<evidence type="ECO:0000313" key="1">
    <source>
        <dbReference type="EMBL" id="VEL33988.1"/>
    </source>
</evidence>
<sequence length="132" mass="14503">MLNRVFQRKDASFRLGLVSDVAVLLTHPNHDSLVSGPPDNRGKDGARCIISSEASLAHARSIVNNESGNFFLSHLTLLLPLELENNPLNLDLSPLLLAYILLQQLYMAMPNNCSLSQQLSSTHEPITSPPFV</sequence>
<dbReference type="EMBL" id="CAAALY010246781">
    <property type="protein sequence ID" value="VEL33988.1"/>
    <property type="molecule type" value="Genomic_DNA"/>
</dbReference>